<dbReference type="RefSeq" id="XP_053592259.1">
    <property type="nucleotide sequence ID" value="XM_053723614.1"/>
</dbReference>
<accession>A0A6A5HTS9</accession>
<dbReference type="GeneID" id="9810186"/>
<dbReference type="CTD" id="9810186"/>
<dbReference type="AlphaFoldDB" id="A0A6A5HTS9"/>
<feature type="signal peptide" evidence="1">
    <location>
        <begin position="1"/>
        <end position="19"/>
    </location>
</feature>
<evidence type="ECO:0000256" key="1">
    <source>
        <dbReference type="SAM" id="SignalP"/>
    </source>
</evidence>
<dbReference type="InterPro" id="IPR006570">
    <property type="entry name" value="SPK_dom"/>
</dbReference>
<comment type="caution">
    <text evidence="3">The sequence shown here is derived from an EMBL/GenBank/DDBJ whole genome shotgun (WGS) entry which is preliminary data.</text>
</comment>
<proteinExistence type="predicted"/>
<gene>
    <name evidence="3" type="ORF">GCK72_002799</name>
</gene>
<reference evidence="3 4" key="1">
    <citation type="submission" date="2019-12" db="EMBL/GenBank/DDBJ databases">
        <title>Chromosome-level assembly of the Caenorhabditis remanei genome.</title>
        <authorList>
            <person name="Teterina A.A."/>
            <person name="Willis J.H."/>
            <person name="Phillips P.C."/>
        </authorList>
    </citation>
    <scope>NUCLEOTIDE SEQUENCE [LARGE SCALE GENOMIC DNA]</scope>
    <source>
        <strain evidence="3 4">PX506</strain>
        <tissue evidence="3">Whole organism</tissue>
    </source>
</reference>
<evidence type="ECO:0000313" key="4">
    <source>
        <dbReference type="Proteomes" id="UP000483820"/>
    </source>
</evidence>
<dbReference type="KEGG" id="crq:GCK72_002799"/>
<evidence type="ECO:0000313" key="3">
    <source>
        <dbReference type="EMBL" id="KAF1770975.1"/>
    </source>
</evidence>
<protein>
    <recommendedName>
        <fullName evidence="2">SPK domain-containing protein</fullName>
    </recommendedName>
</protein>
<name>A0A6A5HTS9_CAERE</name>
<keyword evidence="1" id="KW-0732">Signal</keyword>
<dbReference type="Proteomes" id="UP000483820">
    <property type="component" value="Chromosome I"/>
</dbReference>
<evidence type="ECO:0000259" key="2">
    <source>
        <dbReference type="Pfam" id="PF04435"/>
    </source>
</evidence>
<sequence length="199" mass="23280">MKRHILYVYFFIPILLGYSIDPTTCNSPRTTYLNNMSITSIHDLDLISKLIVEKMRILSQHPRIMNLGVIWDGLITENGLQVKRGTLYNRLREKIEPALLDITDLTEEEKIKILFCASSRLDDRLKSITPNAEFDSENRIIKTKIGNEWIEGDHTGKLKNRFQRAKEAEAEEIERVRRREAIAIRTAPYPDRSKRRRLT</sequence>
<dbReference type="EMBL" id="WUAV01000001">
    <property type="protein sequence ID" value="KAF1770975.1"/>
    <property type="molecule type" value="Genomic_DNA"/>
</dbReference>
<feature type="domain" description="SPK" evidence="2">
    <location>
        <begin position="66"/>
        <end position="142"/>
    </location>
</feature>
<organism evidence="3 4">
    <name type="scientific">Caenorhabditis remanei</name>
    <name type="common">Caenorhabditis vulgaris</name>
    <dbReference type="NCBI Taxonomy" id="31234"/>
    <lineage>
        <taxon>Eukaryota</taxon>
        <taxon>Metazoa</taxon>
        <taxon>Ecdysozoa</taxon>
        <taxon>Nematoda</taxon>
        <taxon>Chromadorea</taxon>
        <taxon>Rhabditida</taxon>
        <taxon>Rhabditina</taxon>
        <taxon>Rhabditomorpha</taxon>
        <taxon>Rhabditoidea</taxon>
        <taxon>Rhabditidae</taxon>
        <taxon>Peloderinae</taxon>
        <taxon>Caenorhabditis</taxon>
    </lineage>
</organism>
<dbReference type="Pfam" id="PF04435">
    <property type="entry name" value="SPK"/>
    <property type="match status" value="1"/>
</dbReference>
<feature type="chain" id="PRO_5025573692" description="SPK domain-containing protein" evidence="1">
    <location>
        <begin position="20"/>
        <end position="199"/>
    </location>
</feature>